<dbReference type="OrthoDB" id="9775031at2"/>
<dbReference type="Pfam" id="PF12804">
    <property type="entry name" value="NTP_transf_3"/>
    <property type="match status" value="1"/>
</dbReference>
<dbReference type="Pfam" id="PF00132">
    <property type="entry name" value="Hexapep"/>
    <property type="match status" value="2"/>
</dbReference>
<feature type="binding site" evidence="18">
    <location>
        <position position="104"/>
    </location>
    <ligand>
        <name>Mg(2+)</name>
        <dbReference type="ChEBI" id="CHEBI:18420"/>
    </ligand>
</feature>
<name>A0A1V3NSL8_9GAMM</name>
<dbReference type="GO" id="GO:0000287">
    <property type="term" value="F:magnesium ion binding"/>
    <property type="evidence" value="ECO:0007669"/>
    <property type="project" value="UniProtKB-UniRule"/>
</dbReference>
<evidence type="ECO:0000313" key="21">
    <source>
        <dbReference type="Proteomes" id="UP000189462"/>
    </source>
</evidence>
<comment type="caution">
    <text evidence="20">The sequence shown here is derived from an EMBL/GenBank/DDBJ whole genome shotgun (WGS) entry which is preliminary data.</text>
</comment>
<dbReference type="InterPro" id="IPR038009">
    <property type="entry name" value="GlmU_C_LbH"/>
</dbReference>
<dbReference type="GO" id="GO:0005737">
    <property type="term" value="C:cytoplasm"/>
    <property type="evidence" value="ECO:0007669"/>
    <property type="project" value="UniProtKB-SubCell"/>
</dbReference>
<dbReference type="Proteomes" id="UP000189462">
    <property type="component" value="Unassembled WGS sequence"/>
</dbReference>
<reference evidence="20 21" key="1">
    <citation type="submission" date="2017-02" db="EMBL/GenBank/DDBJ databases">
        <title>Genomic diversity within the haloalkaliphilic genus Thioalkalivibrio.</title>
        <authorList>
            <person name="Ahn A.-C."/>
            <person name="Meier-Kolthoff J."/>
            <person name="Overmars L."/>
            <person name="Richter M."/>
            <person name="Woyke T."/>
            <person name="Sorokin D.Y."/>
            <person name="Muyzer G."/>
        </authorList>
    </citation>
    <scope>NUCLEOTIDE SEQUENCE [LARGE SCALE GENOMIC DNA]</scope>
    <source>
        <strain evidence="20 21">ALJD</strain>
    </source>
</reference>
<keyword evidence="21" id="KW-1185">Reference proteome</keyword>
<feature type="binding site" evidence="18">
    <location>
        <position position="367"/>
    </location>
    <ligand>
        <name>UDP-N-acetyl-alpha-D-glucosamine</name>
        <dbReference type="ChEBI" id="CHEBI:57705"/>
    </ligand>
</feature>
<dbReference type="STRING" id="108003.B1C78_02545"/>
<dbReference type="Gene3D" id="2.160.10.10">
    <property type="entry name" value="Hexapeptide repeat proteins"/>
    <property type="match status" value="1"/>
</dbReference>
<evidence type="ECO:0000256" key="3">
    <source>
        <dbReference type="ARBA" id="ARBA00007947"/>
    </source>
</evidence>
<comment type="pathway">
    <text evidence="18">Nucleotide-sugar biosynthesis; UDP-N-acetyl-alpha-D-glucosamine biosynthesis; UDP-N-acetyl-alpha-D-glucosamine from N-acetyl-alpha-D-glucosamine 1-phosphate: step 1/1.</text>
</comment>
<proteinExistence type="inferred from homology"/>
<evidence type="ECO:0000256" key="14">
    <source>
        <dbReference type="ARBA" id="ARBA00023316"/>
    </source>
</evidence>
<dbReference type="EC" id="2.3.1.157" evidence="18"/>
<dbReference type="GO" id="GO:0000902">
    <property type="term" value="P:cell morphogenesis"/>
    <property type="evidence" value="ECO:0007669"/>
    <property type="project" value="UniProtKB-UniRule"/>
</dbReference>
<dbReference type="UniPathway" id="UPA00973"/>
<feature type="binding site" evidence="18">
    <location>
        <position position="334"/>
    </location>
    <ligand>
        <name>UDP-N-acetyl-alpha-D-glucosamine</name>
        <dbReference type="ChEBI" id="CHEBI:57705"/>
    </ligand>
</feature>
<comment type="cofactor">
    <cofactor evidence="18">
        <name>Mg(2+)</name>
        <dbReference type="ChEBI" id="CHEBI:18420"/>
    </cofactor>
    <text evidence="18">Binds 1 Mg(2+) ion per subunit.</text>
</comment>
<comment type="catalytic activity">
    <reaction evidence="16 18">
        <text>N-acetyl-alpha-D-glucosamine 1-phosphate + UTP + H(+) = UDP-N-acetyl-alpha-D-glucosamine + diphosphate</text>
        <dbReference type="Rhea" id="RHEA:13509"/>
        <dbReference type="ChEBI" id="CHEBI:15378"/>
        <dbReference type="ChEBI" id="CHEBI:33019"/>
        <dbReference type="ChEBI" id="CHEBI:46398"/>
        <dbReference type="ChEBI" id="CHEBI:57705"/>
        <dbReference type="ChEBI" id="CHEBI:57776"/>
        <dbReference type="EC" id="2.7.7.23"/>
    </reaction>
</comment>
<dbReference type="InterPro" id="IPR025877">
    <property type="entry name" value="MobA-like_NTP_Trfase"/>
</dbReference>
<evidence type="ECO:0000256" key="6">
    <source>
        <dbReference type="ARBA" id="ARBA00022695"/>
    </source>
</evidence>
<feature type="binding site" evidence="18">
    <location>
        <position position="140"/>
    </location>
    <ligand>
        <name>UDP-N-acetyl-alpha-D-glucosamine</name>
        <dbReference type="ChEBI" id="CHEBI:57705"/>
    </ligand>
</feature>
<dbReference type="RefSeq" id="WP_077277563.1">
    <property type="nucleotide sequence ID" value="NZ_MVBK01000014.1"/>
</dbReference>
<evidence type="ECO:0000256" key="12">
    <source>
        <dbReference type="ARBA" id="ARBA00023268"/>
    </source>
</evidence>
<comment type="pathway">
    <text evidence="18">Nucleotide-sugar biosynthesis; UDP-N-acetyl-alpha-D-glucosamine biosynthesis; N-acetyl-alpha-D-glucosamine 1-phosphate from alpha-D-glucosamine 6-phosphate (route II): step 2/2.</text>
</comment>
<dbReference type="Gene3D" id="3.90.550.10">
    <property type="entry name" value="Spore Coat Polysaccharide Biosynthesis Protein SpsA, Chain A"/>
    <property type="match status" value="1"/>
</dbReference>
<evidence type="ECO:0000256" key="13">
    <source>
        <dbReference type="ARBA" id="ARBA00023315"/>
    </source>
</evidence>
<feature type="binding site" evidence="18">
    <location>
        <position position="381"/>
    </location>
    <ligand>
        <name>acetyl-CoA</name>
        <dbReference type="ChEBI" id="CHEBI:57288"/>
    </ligand>
</feature>
<feature type="binding site" evidence="18">
    <location>
        <begin position="387"/>
        <end position="388"/>
    </location>
    <ligand>
        <name>acetyl-CoA</name>
        <dbReference type="ChEBI" id="CHEBI:57288"/>
    </ligand>
</feature>
<dbReference type="EMBL" id="MVBK01000014">
    <property type="protein sequence ID" value="OOG27868.1"/>
    <property type="molecule type" value="Genomic_DNA"/>
</dbReference>
<dbReference type="SUPFAM" id="SSF53448">
    <property type="entry name" value="Nucleotide-diphospho-sugar transferases"/>
    <property type="match status" value="1"/>
</dbReference>
<dbReference type="CDD" id="cd02540">
    <property type="entry name" value="GT2_GlmU_N_bac"/>
    <property type="match status" value="1"/>
</dbReference>
<keyword evidence="10 18" id="KW-0133">Cell shape</keyword>
<comment type="subunit">
    <text evidence="18">Homotrimer.</text>
</comment>
<dbReference type="NCBIfam" id="TIGR01173">
    <property type="entry name" value="glmU"/>
    <property type="match status" value="1"/>
</dbReference>
<dbReference type="InterPro" id="IPR029044">
    <property type="entry name" value="Nucleotide-diphossugar_trans"/>
</dbReference>
<dbReference type="GO" id="GO:0009245">
    <property type="term" value="P:lipid A biosynthetic process"/>
    <property type="evidence" value="ECO:0007669"/>
    <property type="project" value="UniProtKB-UniRule"/>
</dbReference>
<feature type="domain" description="MobA-like NTP transferase" evidence="19">
    <location>
        <begin position="7"/>
        <end position="131"/>
    </location>
</feature>
<evidence type="ECO:0000256" key="18">
    <source>
        <dbReference type="HAMAP-Rule" id="MF_01631"/>
    </source>
</evidence>
<keyword evidence="8 18" id="KW-0677">Repeat</keyword>
<feature type="binding site" evidence="18">
    <location>
        <begin position="102"/>
        <end position="104"/>
    </location>
    <ligand>
        <name>UDP-N-acetyl-alpha-D-glucosamine</name>
        <dbReference type="ChEBI" id="CHEBI:57705"/>
    </ligand>
</feature>
<dbReference type="PANTHER" id="PTHR43584:SF3">
    <property type="entry name" value="BIFUNCTIONAL PROTEIN GLMU"/>
    <property type="match status" value="1"/>
</dbReference>
<dbReference type="GO" id="GO:0003977">
    <property type="term" value="F:UDP-N-acetylglucosamine diphosphorylase activity"/>
    <property type="evidence" value="ECO:0007669"/>
    <property type="project" value="UniProtKB-UniRule"/>
</dbReference>
<evidence type="ECO:0000256" key="8">
    <source>
        <dbReference type="ARBA" id="ARBA00022737"/>
    </source>
</evidence>
<keyword evidence="12 18" id="KW-0511">Multifunctional enzyme</keyword>
<feature type="binding site" evidence="18">
    <location>
        <begin position="80"/>
        <end position="81"/>
    </location>
    <ligand>
        <name>UDP-N-acetyl-alpha-D-glucosamine</name>
        <dbReference type="ChEBI" id="CHEBI:57705"/>
    </ligand>
</feature>
<dbReference type="UniPathway" id="UPA00113">
    <property type="reaction ID" value="UER00532"/>
</dbReference>
<evidence type="ECO:0000256" key="4">
    <source>
        <dbReference type="ARBA" id="ARBA00022490"/>
    </source>
</evidence>
<dbReference type="PANTHER" id="PTHR43584">
    <property type="entry name" value="NUCLEOTIDYL TRANSFERASE"/>
    <property type="match status" value="1"/>
</dbReference>
<feature type="region of interest" description="Linker" evidence="18">
    <location>
        <begin position="231"/>
        <end position="251"/>
    </location>
</feature>
<accession>A0A1V3NSL8</accession>
<keyword evidence="5 18" id="KW-0808">Transferase</keyword>
<dbReference type="HAMAP" id="MF_01631">
    <property type="entry name" value="GlmU"/>
    <property type="match status" value="1"/>
</dbReference>
<evidence type="ECO:0000256" key="10">
    <source>
        <dbReference type="ARBA" id="ARBA00022960"/>
    </source>
</evidence>
<feature type="binding site" evidence="18">
    <location>
        <position position="378"/>
    </location>
    <ligand>
        <name>UDP-N-acetyl-alpha-D-glucosamine</name>
        <dbReference type="ChEBI" id="CHEBI:57705"/>
    </ligand>
</feature>
<protein>
    <recommendedName>
        <fullName evidence="18">Bifunctional protein GlmU</fullName>
    </recommendedName>
    <domain>
        <recommendedName>
            <fullName evidence="18">UDP-N-acetylglucosamine pyrophosphorylase</fullName>
            <ecNumber evidence="18">2.7.7.23</ecNumber>
        </recommendedName>
        <alternativeName>
            <fullName evidence="18">N-acetylglucosamine-1-phosphate uridyltransferase</fullName>
        </alternativeName>
    </domain>
    <domain>
        <recommendedName>
            <fullName evidence="18">Glucosamine-1-phosphate N-acetyltransferase</fullName>
            <ecNumber evidence="18">2.3.1.157</ecNumber>
        </recommendedName>
    </domain>
</protein>
<dbReference type="InterPro" id="IPR001451">
    <property type="entry name" value="Hexapep"/>
</dbReference>
<dbReference type="GO" id="GO:0016020">
    <property type="term" value="C:membrane"/>
    <property type="evidence" value="ECO:0007669"/>
    <property type="project" value="GOC"/>
</dbReference>
<gene>
    <name evidence="18" type="primary">glmU</name>
    <name evidence="20" type="ORF">B1C78_02545</name>
</gene>
<feature type="binding site" evidence="18">
    <location>
        <position position="228"/>
    </location>
    <ligand>
        <name>UDP-N-acetyl-alpha-D-glucosamine</name>
        <dbReference type="ChEBI" id="CHEBI:57705"/>
    </ligand>
</feature>
<evidence type="ECO:0000313" key="20">
    <source>
        <dbReference type="EMBL" id="OOG27868.1"/>
    </source>
</evidence>
<dbReference type="CDD" id="cd03353">
    <property type="entry name" value="LbH_GlmU_C"/>
    <property type="match status" value="1"/>
</dbReference>
<evidence type="ECO:0000256" key="11">
    <source>
        <dbReference type="ARBA" id="ARBA00022984"/>
    </source>
</evidence>
<feature type="region of interest" description="Pyrophosphorylase" evidence="18">
    <location>
        <begin position="1"/>
        <end position="230"/>
    </location>
</feature>
<organism evidence="20 21">
    <name type="scientific">Thioalkalivibrio denitrificans</name>
    <dbReference type="NCBI Taxonomy" id="108003"/>
    <lineage>
        <taxon>Bacteria</taxon>
        <taxon>Pseudomonadati</taxon>
        <taxon>Pseudomonadota</taxon>
        <taxon>Gammaproteobacteria</taxon>
        <taxon>Chromatiales</taxon>
        <taxon>Ectothiorhodospiraceae</taxon>
        <taxon>Thioalkalivibrio</taxon>
    </lineage>
</organism>
<comment type="pathway">
    <text evidence="18">Bacterial outer membrane biogenesis; LPS lipid A biosynthesis.</text>
</comment>
<evidence type="ECO:0000256" key="1">
    <source>
        <dbReference type="ARBA" id="ARBA00004496"/>
    </source>
</evidence>
<evidence type="ECO:0000256" key="17">
    <source>
        <dbReference type="ARBA" id="ARBA00049628"/>
    </source>
</evidence>
<dbReference type="InterPro" id="IPR050065">
    <property type="entry name" value="GlmU-like"/>
</dbReference>
<dbReference type="EC" id="2.7.7.23" evidence="18"/>
<evidence type="ECO:0000256" key="9">
    <source>
        <dbReference type="ARBA" id="ARBA00022842"/>
    </source>
</evidence>
<feature type="region of interest" description="N-acetyltransferase" evidence="18">
    <location>
        <begin position="252"/>
        <end position="459"/>
    </location>
</feature>
<dbReference type="GO" id="GO:0008360">
    <property type="term" value="P:regulation of cell shape"/>
    <property type="evidence" value="ECO:0007669"/>
    <property type="project" value="UniProtKB-KW"/>
</dbReference>
<feature type="binding site" evidence="18">
    <location>
        <position position="424"/>
    </location>
    <ligand>
        <name>acetyl-CoA</name>
        <dbReference type="ChEBI" id="CHEBI:57288"/>
    </ligand>
</feature>
<evidence type="ECO:0000256" key="5">
    <source>
        <dbReference type="ARBA" id="ARBA00022679"/>
    </source>
</evidence>
<feature type="binding site" evidence="18">
    <location>
        <position position="406"/>
    </location>
    <ligand>
        <name>acetyl-CoA</name>
        <dbReference type="ChEBI" id="CHEBI:57288"/>
    </ligand>
</feature>
<feature type="active site" description="Proton acceptor" evidence="18">
    <location>
        <position position="364"/>
    </location>
</feature>
<feature type="binding site" evidence="18">
    <location>
        <position position="352"/>
    </location>
    <ligand>
        <name>UDP-N-acetyl-alpha-D-glucosamine</name>
        <dbReference type="ChEBI" id="CHEBI:57705"/>
    </ligand>
</feature>
<comment type="similarity">
    <text evidence="2 18">In the C-terminal section; belongs to the transferase hexapeptide repeat family.</text>
</comment>
<keyword evidence="4 18" id="KW-0963">Cytoplasm</keyword>
<feature type="binding site" evidence="18">
    <location>
        <begin position="10"/>
        <end position="13"/>
    </location>
    <ligand>
        <name>UDP-N-acetyl-alpha-D-glucosamine</name>
        <dbReference type="ChEBI" id="CHEBI:57705"/>
    </ligand>
</feature>
<keyword evidence="9 18" id="KW-0460">Magnesium</keyword>
<feature type="binding site" evidence="18">
    <location>
        <position position="441"/>
    </location>
    <ligand>
        <name>acetyl-CoA</name>
        <dbReference type="ChEBI" id="CHEBI:57288"/>
    </ligand>
</feature>
<evidence type="ECO:0000256" key="2">
    <source>
        <dbReference type="ARBA" id="ARBA00007707"/>
    </source>
</evidence>
<comment type="function">
    <text evidence="17 18">Catalyzes the last two sequential reactions in the de novo biosynthetic pathway for UDP-N-acetylglucosamine (UDP-GlcNAc). The C-terminal domain catalyzes the transfer of acetyl group from acetyl coenzyme A to glucosamine-1-phosphate (GlcN-1-P) to produce N-acetylglucosamine-1-phosphate (GlcNAc-1-P), which is converted into UDP-GlcNAc by the transfer of uridine 5-monophosphate (from uridine 5-triphosphate), a reaction catalyzed by the N-terminal domain.</text>
</comment>
<dbReference type="GO" id="GO:0009252">
    <property type="term" value="P:peptidoglycan biosynthetic process"/>
    <property type="evidence" value="ECO:0007669"/>
    <property type="project" value="UniProtKB-UniRule"/>
</dbReference>
<keyword evidence="14 18" id="KW-0961">Cell wall biogenesis/degradation</keyword>
<dbReference type="InterPro" id="IPR005882">
    <property type="entry name" value="Bifunctional_GlmU"/>
</dbReference>
<feature type="binding site" evidence="18">
    <location>
        <position position="155"/>
    </location>
    <ligand>
        <name>UDP-N-acetyl-alpha-D-glucosamine</name>
        <dbReference type="ChEBI" id="CHEBI:57705"/>
    </ligand>
</feature>
<dbReference type="GO" id="GO:0006048">
    <property type="term" value="P:UDP-N-acetylglucosamine biosynthetic process"/>
    <property type="evidence" value="ECO:0007669"/>
    <property type="project" value="UniProtKB-UniPathway"/>
</dbReference>
<dbReference type="SUPFAM" id="SSF51161">
    <property type="entry name" value="Trimeric LpxA-like enzymes"/>
    <property type="match status" value="1"/>
</dbReference>
<dbReference type="GO" id="GO:0019134">
    <property type="term" value="F:glucosamine-1-phosphate N-acetyltransferase activity"/>
    <property type="evidence" value="ECO:0007669"/>
    <property type="project" value="UniProtKB-UniRule"/>
</dbReference>
<evidence type="ECO:0000256" key="16">
    <source>
        <dbReference type="ARBA" id="ARBA00048493"/>
    </source>
</evidence>
<keyword evidence="13 18" id="KW-0012">Acyltransferase</keyword>
<evidence type="ECO:0000259" key="19">
    <source>
        <dbReference type="Pfam" id="PF12804"/>
    </source>
</evidence>
<keyword evidence="7 18" id="KW-0479">Metal-binding</keyword>
<feature type="binding site" evidence="18">
    <location>
        <position position="24"/>
    </location>
    <ligand>
        <name>UDP-N-acetyl-alpha-D-glucosamine</name>
        <dbReference type="ChEBI" id="CHEBI:57705"/>
    </ligand>
</feature>
<dbReference type="AlphaFoldDB" id="A0A1V3NSL8"/>
<dbReference type="InterPro" id="IPR011004">
    <property type="entry name" value="Trimer_LpxA-like_sf"/>
</dbReference>
<sequence length="459" mass="48693">MSQALSVVILAAGQGTRMRSSLPKVLHPLADRPLLGHVLDTARALDPARLMVVHGHGGDQVQARFPEDDITWVHQPEQRGTGHAVSLALPAAGADDRILVLYGDVPLVRPETLGRLLAALDDGADLALMTTLLADPTGYGRILRDDAGRVLRIVEQKDASESERHVKEVNTGIMAAGARAFADWLSRVTDDNAQGEFYLTDCVALANGEGRRVEAAVAHDPVEVMGVNDKRQLAEQERAFQRRCAEALMREGVTVMDPARLDIRGRVNAGADVTLDVNVVLQGDVELGEGATIGAGCVIIDSRIGPGVKVLPHSVIEGAVIGADAQVGPFARIRPGTETAERARIGNFVEVKNTSVGEGAKINHLSYVGDADVGRDVNIGAGTITCNYDGANKHRTVIGDRAFIGSNTALVAPLTIGEGATIGAGTTLNRDAPPNELTVARADARTIRGWKRPEKKPKE</sequence>
<dbReference type="GO" id="GO:0071555">
    <property type="term" value="P:cell wall organization"/>
    <property type="evidence" value="ECO:0007669"/>
    <property type="project" value="UniProtKB-KW"/>
</dbReference>
<feature type="binding site" evidence="18">
    <location>
        <position position="170"/>
    </location>
    <ligand>
        <name>UDP-N-acetyl-alpha-D-glucosamine</name>
        <dbReference type="ChEBI" id="CHEBI:57705"/>
    </ligand>
</feature>
<feature type="binding site" evidence="18">
    <location>
        <position position="75"/>
    </location>
    <ligand>
        <name>UDP-N-acetyl-alpha-D-glucosamine</name>
        <dbReference type="ChEBI" id="CHEBI:57705"/>
    </ligand>
</feature>
<feature type="binding site" evidence="18">
    <location>
        <position position="228"/>
    </location>
    <ligand>
        <name>Mg(2+)</name>
        <dbReference type="ChEBI" id="CHEBI:18420"/>
    </ligand>
</feature>
<comment type="similarity">
    <text evidence="3 18">In the N-terminal section; belongs to the N-acetylglucosamine-1-phosphate uridyltransferase family.</text>
</comment>
<keyword evidence="11 18" id="KW-0573">Peptidoglycan synthesis</keyword>
<keyword evidence="6 18" id="KW-0548">Nucleotidyltransferase</keyword>
<evidence type="ECO:0000256" key="7">
    <source>
        <dbReference type="ARBA" id="ARBA00022723"/>
    </source>
</evidence>
<evidence type="ECO:0000256" key="15">
    <source>
        <dbReference type="ARBA" id="ARBA00048247"/>
    </source>
</evidence>
<comment type="subcellular location">
    <subcellularLocation>
        <location evidence="1 18">Cytoplasm</location>
    </subcellularLocation>
</comment>
<comment type="catalytic activity">
    <reaction evidence="15 18">
        <text>alpha-D-glucosamine 1-phosphate + acetyl-CoA = N-acetyl-alpha-D-glucosamine 1-phosphate + CoA + H(+)</text>
        <dbReference type="Rhea" id="RHEA:13725"/>
        <dbReference type="ChEBI" id="CHEBI:15378"/>
        <dbReference type="ChEBI" id="CHEBI:57287"/>
        <dbReference type="ChEBI" id="CHEBI:57288"/>
        <dbReference type="ChEBI" id="CHEBI:57776"/>
        <dbReference type="ChEBI" id="CHEBI:58516"/>
        <dbReference type="EC" id="2.3.1.157"/>
    </reaction>
</comment>